<dbReference type="Proteomes" id="UP001282474">
    <property type="component" value="Unassembled WGS sequence"/>
</dbReference>
<accession>A0ABU4MQK5</accession>
<comment type="caution">
    <text evidence="1">The sequence shown here is derived from an EMBL/GenBank/DDBJ whole genome shotgun (WGS) entry which is preliminary data.</text>
</comment>
<protein>
    <submittedName>
        <fullName evidence="1">Helix-turn-helix domain containing protein</fullName>
    </submittedName>
</protein>
<organism evidence="1 2">
    <name type="scientific">Streptomyces caniscabiei</name>
    <dbReference type="NCBI Taxonomy" id="2746961"/>
    <lineage>
        <taxon>Bacteria</taxon>
        <taxon>Bacillati</taxon>
        <taxon>Actinomycetota</taxon>
        <taxon>Actinomycetes</taxon>
        <taxon>Kitasatosporales</taxon>
        <taxon>Streptomycetaceae</taxon>
        <taxon>Streptomyces</taxon>
    </lineage>
</organism>
<proteinExistence type="predicted"/>
<evidence type="ECO:0000313" key="1">
    <source>
        <dbReference type="EMBL" id="MDX3039441.1"/>
    </source>
</evidence>
<name>A0ABU4MQK5_9ACTN</name>
<reference evidence="1 2" key="1">
    <citation type="journal article" date="2023" name="Microb. Genom.">
        <title>Mesoterricola silvestris gen. nov., sp. nov., Mesoterricola sediminis sp. nov., Geothrix oryzae sp. nov., Geothrix edaphica sp. nov., Geothrix rubra sp. nov., and Geothrix limicola sp. nov., six novel members of Acidobacteriota isolated from soils.</title>
        <authorList>
            <person name="Weisberg A.J."/>
            <person name="Pearce E."/>
            <person name="Kramer C.G."/>
            <person name="Chang J.H."/>
            <person name="Clarke C.R."/>
        </authorList>
    </citation>
    <scope>NUCLEOTIDE SEQUENCE [LARGE SCALE GENOMIC DNA]</scope>
    <source>
        <strain evidence="1 2">NE20-4-1</strain>
    </source>
</reference>
<dbReference type="RefSeq" id="WP_319703469.1">
    <property type="nucleotide sequence ID" value="NZ_JARAWJ010000014.1"/>
</dbReference>
<gene>
    <name evidence="1" type="ORF">PV383_19985</name>
</gene>
<dbReference type="EMBL" id="JARAWJ010000014">
    <property type="protein sequence ID" value="MDX3039441.1"/>
    <property type="molecule type" value="Genomic_DNA"/>
</dbReference>
<sequence length="98" mass="11021">MNEAKSLEVSAIDFVYATSTGEPMADPNADYWTVADIAEHWGVTPQTVRTYRSRKRGELPEPDNVFGRSPVWKPATILNFERPGQGARTDLHDKEQTT</sequence>
<keyword evidence="2" id="KW-1185">Reference proteome</keyword>
<evidence type="ECO:0000313" key="2">
    <source>
        <dbReference type="Proteomes" id="UP001282474"/>
    </source>
</evidence>